<dbReference type="PANTHER" id="PTHR43567:SF1">
    <property type="entry name" value="FLAVOREDOXIN"/>
    <property type="match status" value="1"/>
</dbReference>
<dbReference type="GO" id="GO:0010181">
    <property type="term" value="F:FMN binding"/>
    <property type="evidence" value="ECO:0007669"/>
    <property type="project" value="InterPro"/>
</dbReference>
<dbReference type="SUPFAM" id="SSF50475">
    <property type="entry name" value="FMN-binding split barrel"/>
    <property type="match status" value="1"/>
</dbReference>
<evidence type="ECO:0000313" key="6">
    <source>
        <dbReference type="Proteomes" id="UP000682111"/>
    </source>
</evidence>
<keyword evidence="2" id="KW-0285">Flavoprotein</keyword>
<dbReference type="InterPro" id="IPR002563">
    <property type="entry name" value="Flavin_Rdtase-like_dom"/>
</dbReference>
<dbReference type="Pfam" id="PF01613">
    <property type="entry name" value="Flavin_Reduct"/>
    <property type="match status" value="1"/>
</dbReference>
<dbReference type="RefSeq" id="WP_095314563.1">
    <property type="nucleotide sequence ID" value="NZ_BORC01000006.1"/>
</dbReference>
<dbReference type="OrthoDB" id="9794638at2"/>
<evidence type="ECO:0000256" key="3">
    <source>
        <dbReference type="ARBA" id="ARBA00038054"/>
    </source>
</evidence>
<evidence type="ECO:0000256" key="1">
    <source>
        <dbReference type="ARBA" id="ARBA00001917"/>
    </source>
</evidence>
<sequence>MRTPIQEPIWYSYPGMVAVVTARYNGEQNIMASGWHTYIGSNPGMYGISLQKKAHTYHMIEKSGVFGVHFLPANFSDLIQAVGSCSGSEIDKFQTFNISYENGIKADIPILTDAYFAYECEVKSITTIADQEWIVGEVVQRYQDKEVFLENGLPDLAKLAIPLHIGRSTYRVLDDKAPEMVHPFYLE</sequence>
<dbReference type="InterPro" id="IPR052174">
    <property type="entry name" value="Flavoredoxin"/>
</dbReference>
<accession>A0A920BUT8</accession>
<dbReference type="InterPro" id="IPR012349">
    <property type="entry name" value="Split_barrel_FMN-bd"/>
</dbReference>
<organism evidence="5 6">
    <name type="scientific">Robertmurraya siralis</name>
    <dbReference type="NCBI Taxonomy" id="77777"/>
    <lineage>
        <taxon>Bacteria</taxon>
        <taxon>Bacillati</taxon>
        <taxon>Bacillota</taxon>
        <taxon>Bacilli</taxon>
        <taxon>Bacillales</taxon>
        <taxon>Bacillaceae</taxon>
        <taxon>Robertmurraya</taxon>
    </lineage>
</organism>
<evidence type="ECO:0000313" key="5">
    <source>
        <dbReference type="EMBL" id="GIN63394.1"/>
    </source>
</evidence>
<name>A0A920BUT8_9BACI</name>
<dbReference type="EMBL" id="BORC01000006">
    <property type="protein sequence ID" value="GIN63394.1"/>
    <property type="molecule type" value="Genomic_DNA"/>
</dbReference>
<dbReference type="Proteomes" id="UP000682111">
    <property type="component" value="Unassembled WGS sequence"/>
</dbReference>
<comment type="caution">
    <text evidence="5">The sequence shown here is derived from an EMBL/GenBank/DDBJ whole genome shotgun (WGS) entry which is preliminary data.</text>
</comment>
<dbReference type="PANTHER" id="PTHR43567">
    <property type="entry name" value="FLAVOREDOXIN-RELATED-RELATED"/>
    <property type="match status" value="1"/>
</dbReference>
<keyword evidence="6" id="KW-1185">Reference proteome</keyword>
<dbReference type="Gene3D" id="2.30.110.10">
    <property type="entry name" value="Electron Transport, Fmn-binding Protein, Chain A"/>
    <property type="match status" value="1"/>
</dbReference>
<evidence type="ECO:0000259" key="4">
    <source>
        <dbReference type="SMART" id="SM00903"/>
    </source>
</evidence>
<proteinExistence type="inferred from homology"/>
<evidence type="ECO:0000256" key="2">
    <source>
        <dbReference type="ARBA" id="ARBA00022630"/>
    </source>
</evidence>
<dbReference type="AlphaFoldDB" id="A0A920BUT8"/>
<gene>
    <name evidence="5" type="ORF">J27TS8_33870</name>
</gene>
<dbReference type="SMART" id="SM00903">
    <property type="entry name" value="Flavin_Reduct"/>
    <property type="match status" value="1"/>
</dbReference>
<reference evidence="5" key="1">
    <citation type="submission" date="2021-03" db="EMBL/GenBank/DDBJ databases">
        <title>Antimicrobial resistance genes in bacteria isolated from Japanese honey, and their potential for conferring macrolide and lincosamide resistance in the American foulbrood pathogen Paenibacillus larvae.</title>
        <authorList>
            <person name="Okamoto M."/>
            <person name="Kumagai M."/>
            <person name="Kanamori H."/>
            <person name="Takamatsu D."/>
        </authorList>
    </citation>
    <scope>NUCLEOTIDE SEQUENCE</scope>
    <source>
        <strain evidence="5">J27TS8</strain>
    </source>
</reference>
<dbReference type="GO" id="GO:0016646">
    <property type="term" value="F:oxidoreductase activity, acting on the CH-NH group of donors, NAD or NADP as acceptor"/>
    <property type="evidence" value="ECO:0007669"/>
    <property type="project" value="UniProtKB-ARBA"/>
</dbReference>
<feature type="domain" description="Flavin reductase like" evidence="4">
    <location>
        <begin position="10"/>
        <end position="150"/>
    </location>
</feature>
<comment type="cofactor">
    <cofactor evidence="1">
        <name>FMN</name>
        <dbReference type="ChEBI" id="CHEBI:58210"/>
    </cofactor>
</comment>
<protein>
    <recommendedName>
        <fullName evidence="4">Flavin reductase like domain-containing protein</fullName>
    </recommendedName>
</protein>
<comment type="similarity">
    <text evidence="3">Belongs to the flavoredoxin family.</text>
</comment>